<feature type="transmembrane region" description="Helical" evidence="5">
    <location>
        <begin position="339"/>
        <end position="357"/>
    </location>
</feature>
<comment type="caution">
    <text evidence="7">The sequence shown here is derived from an EMBL/GenBank/DDBJ whole genome shotgun (WGS) entry which is preliminary data.</text>
</comment>
<keyword evidence="4 5" id="KW-0472">Membrane</keyword>
<accession>A0AAD8EED9</accession>
<feature type="transmembrane region" description="Helical" evidence="5">
    <location>
        <begin position="200"/>
        <end position="220"/>
    </location>
</feature>
<dbReference type="Proteomes" id="UP001233999">
    <property type="component" value="Unassembled WGS sequence"/>
</dbReference>
<name>A0AAD8EED9_DIPPU</name>
<keyword evidence="2 5" id="KW-0812">Transmembrane</keyword>
<feature type="domain" description="Ion transport" evidence="6">
    <location>
        <begin position="202"/>
        <end position="422"/>
    </location>
</feature>
<dbReference type="GO" id="GO:0005222">
    <property type="term" value="F:intracellularly cAMP-activated cation channel activity"/>
    <property type="evidence" value="ECO:0007669"/>
    <property type="project" value="TreeGrafter"/>
</dbReference>
<feature type="non-terminal residue" evidence="7">
    <location>
        <position position="423"/>
    </location>
</feature>
<feature type="non-terminal residue" evidence="7">
    <location>
        <position position="1"/>
    </location>
</feature>
<reference evidence="7" key="1">
    <citation type="journal article" date="2023" name="IScience">
        <title>Live-bearing cockroach genome reveals convergent evolutionary mechanisms linked to viviparity in insects and beyond.</title>
        <authorList>
            <person name="Fouks B."/>
            <person name="Harrison M.C."/>
            <person name="Mikhailova A.A."/>
            <person name="Marchal E."/>
            <person name="English S."/>
            <person name="Carruthers M."/>
            <person name="Jennings E.C."/>
            <person name="Chiamaka E.L."/>
            <person name="Frigard R.A."/>
            <person name="Pippel M."/>
            <person name="Attardo G.M."/>
            <person name="Benoit J.B."/>
            <person name="Bornberg-Bauer E."/>
            <person name="Tobe S.S."/>
        </authorList>
    </citation>
    <scope>NUCLEOTIDE SEQUENCE</scope>
    <source>
        <strain evidence="7">Stay&amp;Tobe</strain>
    </source>
</reference>
<evidence type="ECO:0000256" key="4">
    <source>
        <dbReference type="ARBA" id="ARBA00023136"/>
    </source>
</evidence>
<dbReference type="GO" id="GO:0030553">
    <property type="term" value="F:cGMP binding"/>
    <property type="evidence" value="ECO:0007669"/>
    <property type="project" value="TreeGrafter"/>
</dbReference>
<proteinExistence type="predicted"/>
<evidence type="ECO:0000313" key="7">
    <source>
        <dbReference type="EMBL" id="KAJ9586814.1"/>
    </source>
</evidence>
<evidence type="ECO:0000256" key="1">
    <source>
        <dbReference type="ARBA" id="ARBA00004141"/>
    </source>
</evidence>
<evidence type="ECO:0000313" key="8">
    <source>
        <dbReference type="Proteomes" id="UP001233999"/>
    </source>
</evidence>
<keyword evidence="8" id="KW-1185">Reference proteome</keyword>
<dbReference type="GO" id="GO:0005223">
    <property type="term" value="F:intracellularly cGMP-activated cation channel activity"/>
    <property type="evidence" value="ECO:0007669"/>
    <property type="project" value="TreeGrafter"/>
</dbReference>
<keyword evidence="3 5" id="KW-1133">Transmembrane helix</keyword>
<dbReference type="InterPro" id="IPR005821">
    <property type="entry name" value="Ion_trans_dom"/>
</dbReference>
<dbReference type="SUPFAM" id="SSF81324">
    <property type="entry name" value="Voltage-gated potassium channels"/>
    <property type="match status" value="1"/>
</dbReference>
<dbReference type="InterPro" id="IPR050866">
    <property type="entry name" value="CNG_cation_channel"/>
</dbReference>
<evidence type="ECO:0000256" key="2">
    <source>
        <dbReference type="ARBA" id="ARBA00022692"/>
    </source>
</evidence>
<dbReference type="GO" id="GO:0017071">
    <property type="term" value="C:intracellular cyclic nucleotide activated cation channel complex"/>
    <property type="evidence" value="ECO:0007669"/>
    <property type="project" value="TreeGrafter"/>
</dbReference>
<gene>
    <name evidence="7" type="ORF">L9F63_019600</name>
</gene>
<dbReference type="PANTHER" id="PTHR45638:SF1">
    <property type="entry name" value="CYCLIC NUCLEOTIDE-GATED ION CHANNEL SUBUNIT B, ISOFORM A"/>
    <property type="match status" value="1"/>
</dbReference>
<sequence length="423" mass="48962">ASKRSGFEPHHAMDRICLIKKRMVYPERLELDSLIKTNTQSSSSWCNESQMCDLHETASQRNSADSSAAIAQVATCIFLNLGTPMLLSVRSLDDLEQGNADRQSAISTNIYRSSSEDNSSILHADGQLFIRQRIRHLVRAFTERAQRIRRRLELPPTPSTVSSDPAMSPAAIPQNFNISYGAVYDIVHENLKFHPQKYGYISWLFVVLICYMYNCWVIPLRNTFPYQTPENTPIWLTFDYVADVIYLLDVAFVKPRLKYLEEGFWIGDISLTRRNYIQKWQFKMDVLSLLPLDLLYFVFGTEYPLLRFPRILKIQTFWEFFERVDKLVSSPYVVRMVRTFTYMLYLIHLNACAYYAFSSWQGLGTNGWVFNGKGSPYIRCFYFATKTATSIGKNPKPETDEQSLFMTCSWLMGVFVFAILIGQ</sequence>
<dbReference type="Gene3D" id="1.10.287.70">
    <property type="match status" value="1"/>
</dbReference>
<reference evidence="7" key="2">
    <citation type="submission" date="2023-05" db="EMBL/GenBank/DDBJ databases">
        <authorList>
            <person name="Fouks B."/>
        </authorList>
    </citation>
    <scope>NUCLEOTIDE SEQUENCE</scope>
    <source>
        <strain evidence="7">Stay&amp;Tobe</strain>
        <tissue evidence="7">Testes</tissue>
    </source>
</reference>
<dbReference type="AlphaFoldDB" id="A0AAD8EED9"/>
<dbReference type="Pfam" id="PF00520">
    <property type="entry name" value="Ion_trans"/>
    <property type="match status" value="1"/>
</dbReference>
<dbReference type="FunFam" id="1.10.287.70:FF:000149">
    <property type="entry name" value="Cyclic nucleotide-gated cation channel beta-1"/>
    <property type="match status" value="1"/>
</dbReference>
<comment type="subcellular location">
    <subcellularLocation>
        <location evidence="1">Membrane</location>
        <topology evidence="1">Multi-pass membrane protein</topology>
    </subcellularLocation>
</comment>
<evidence type="ECO:0000256" key="3">
    <source>
        <dbReference type="ARBA" id="ARBA00022989"/>
    </source>
</evidence>
<organism evidence="7 8">
    <name type="scientific">Diploptera punctata</name>
    <name type="common">Pacific beetle cockroach</name>
    <dbReference type="NCBI Taxonomy" id="6984"/>
    <lineage>
        <taxon>Eukaryota</taxon>
        <taxon>Metazoa</taxon>
        <taxon>Ecdysozoa</taxon>
        <taxon>Arthropoda</taxon>
        <taxon>Hexapoda</taxon>
        <taxon>Insecta</taxon>
        <taxon>Pterygota</taxon>
        <taxon>Neoptera</taxon>
        <taxon>Polyneoptera</taxon>
        <taxon>Dictyoptera</taxon>
        <taxon>Blattodea</taxon>
        <taxon>Blaberoidea</taxon>
        <taxon>Blaberidae</taxon>
        <taxon>Diplopterinae</taxon>
        <taxon>Diploptera</taxon>
    </lineage>
</organism>
<feature type="transmembrane region" description="Helical" evidence="5">
    <location>
        <begin position="403"/>
        <end position="422"/>
    </location>
</feature>
<evidence type="ECO:0000256" key="5">
    <source>
        <dbReference type="SAM" id="Phobius"/>
    </source>
</evidence>
<dbReference type="GO" id="GO:0005886">
    <property type="term" value="C:plasma membrane"/>
    <property type="evidence" value="ECO:0007669"/>
    <property type="project" value="TreeGrafter"/>
</dbReference>
<evidence type="ECO:0000259" key="6">
    <source>
        <dbReference type="Pfam" id="PF00520"/>
    </source>
</evidence>
<dbReference type="PANTHER" id="PTHR45638">
    <property type="entry name" value="CYCLIC NUCLEOTIDE-GATED CATION CHANNEL SUBUNIT A"/>
    <property type="match status" value="1"/>
</dbReference>
<protein>
    <recommendedName>
        <fullName evidence="6">Ion transport domain-containing protein</fullName>
    </recommendedName>
</protein>
<dbReference type="GO" id="GO:0044877">
    <property type="term" value="F:protein-containing complex binding"/>
    <property type="evidence" value="ECO:0007669"/>
    <property type="project" value="TreeGrafter"/>
</dbReference>
<dbReference type="EMBL" id="JASPKZ010006837">
    <property type="protein sequence ID" value="KAJ9586814.1"/>
    <property type="molecule type" value="Genomic_DNA"/>
</dbReference>